<dbReference type="GO" id="GO:0005886">
    <property type="term" value="C:plasma membrane"/>
    <property type="evidence" value="ECO:0007669"/>
    <property type="project" value="TreeGrafter"/>
</dbReference>
<proteinExistence type="predicted"/>
<dbReference type="EMBL" id="JZYG01000023">
    <property type="protein sequence ID" value="KJM32719.1"/>
    <property type="molecule type" value="Genomic_DNA"/>
</dbReference>
<name>A0AAE2EAL3_ENTCL</name>
<dbReference type="Pfam" id="PF00873">
    <property type="entry name" value="ACR_tran"/>
    <property type="match status" value="1"/>
</dbReference>
<evidence type="ECO:0000313" key="1">
    <source>
        <dbReference type="EMBL" id="KJM32719.1"/>
    </source>
</evidence>
<comment type="caution">
    <text evidence="1">The sequence shown here is derived from an EMBL/GenBank/DDBJ whole genome shotgun (WGS) entry which is preliminary data.</text>
</comment>
<sequence length="89" mass="9756">MTNDVFFKVGQITLIGLSAKNAILVIEFAKQLMKEGKTLIDATLIALKQRLWSIRITSLVFTLNTVPLMLTMGPVTAQSMRSVPVYSAG</sequence>
<evidence type="ECO:0000313" key="2">
    <source>
        <dbReference type="Proteomes" id="UP000033344"/>
    </source>
</evidence>
<dbReference type="PANTHER" id="PTHR32063">
    <property type="match status" value="1"/>
</dbReference>
<dbReference type="InterPro" id="IPR001036">
    <property type="entry name" value="Acrflvin-R"/>
</dbReference>
<dbReference type="Gene3D" id="1.20.1640.10">
    <property type="entry name" value="Multidrug efflux transporter AcrB transmembrane domain"/>
    <property type="match status" value="1"/>
</dbReference>
<reference evidence="1 2" key="1">
    <citation type="submission" date="2015-03" db="EMBL/GenBank/DDBJ databases">
        <authorList>
            <person name="McCorrison J."/>
            <person name="Sanka R."/>
            <person name="Adams M."/>
            <person name="Brinkac L."/>
            <person name="Nierman W."/>
            <person name="Sutton G."/>
            <person name="Nelson K."/>
            <person name="Kiedrowski L."/>
            <person name="Guerrero D."/>
            <person name="Bonomo R."/>
        </authorList>
    </citation>
    <scope>NUCLEOTIDE SEQUENCE [LARGE SCALE GENOMIC DNA]</scope>
    <source>
        <strain evidence="1 2">42324</strain>
    </source>
</reference>
<dbReference type="PANTHER" id="PTHR32063:SF13">
    <property type="entry name" value="MULTIDRUG EFFLUX PUMP SUBUNIT ACRB-RELATED"/>
    <property type="match status" value="1"/>
</dbReference>
<organism evidence="1 2">
    <name type="scientific">Enterobacter cloacae subsp. cloacae</name>
    <dbReference type="NCBI Taxonomy" id="336306"/>
    <lineage>
        <taxon>Bacteria</taxon>
        <taxon>Pseudomonadati</taxon>
        <taxon>Pseudomonadota</taxon>
        <taxon>Gammaproteobacteria</taxon>
        <taxon>Enterobacterales</taxon>
        <taxon>Enterobacteriaceae</taxon>
        <taxon>Enterobacter</taxon>
        <taxon>Enterobacter cloacae complex</taxon>
    </lineage>
</organism>
<dbReference type="Proteomes" id="UP000033344">
    <property type="component" value="Unassembled WGS sequence"/>
</dbReference>
<gene>
    <name evidence="1" type="ORF">SS44_17980</name>
</gene>
<protein>
    <submittedName>
        <fullName evidence="1">Uncharacterized protein</fullName>
    </submittedName>
</protein>
<dbReference type="AlphaFoldDB" id="A0AAE2EAL3"/>
<dbReference type="SUPFAM" id="SSF82866">
    <property type="entry name" value="Multidrug efflux transporter AcrB transmembrane domain"/>
    <property type="match status" value="1"/>
</dbReference>
<accession>A0AAE2EAL3</accession>
<dbReference type="GO" id="GO:0042910">
    <property type="term" value="F:xenobiotic transmembrane transporter activity"/>
    <property type="evidence" value="ECO:0007669"/>
    <property type="project" value="TreeGrafter"/>
</dbReference>